<accession>A0A9X0DNR7</accession>
<dbReference type="AlphaFoldDB" id="A0A9X0DNR7"/>
<dbReference type="OrthoDB" id="432970at2759"/>
<dbReference type="Pfam" id="PF01753">
    <property type="entry name" value="zf-MYND"/>
    <property type="match status" value="1"/>
</dbReference>
<dbReference type="Gene3D" id="6.10.140.2220">
    <property type="match status" value="1"/>
</dbReference>
<evidence type="ECO:0000256" key="3">
    <source>
        <dbReference type="ARBA" id="ARBA00022833"/>
    </source>
</evidence>
<dbReference type="InterPro" id="IPR002893">
    <property type="entry name" value="Znf_MYND"/>
</dbReference>
<feature type="domain" description="MYND-type" evidence="4">
    <location>
        <begin position="14"/>
        <end position="59"/>
    </location>
</feature>
<name>A0A9X0DNR7_9HELO</name>
<dbReference type="SUPFAM" id="SSF144232">
    <property type="entry name" value="HIT/MYND zinc finger-like"/>
    <property type="match status" value="1"/>
</dbReference>
<comment type="caution">
    <text evidence="5">The sequence shown here is derived from an EMBL/GenBank/DDBJ whole genome shotgun (WGS) entry which is preliminary data.</text>
</comment>
<evidence type="ECO:0000313" key="5">
    <source>
        <dbReference type="EMBL" id="KAJ8067308.1"/>
    </source>
</evidence>
<keyword evidence="6" id="KW-1185">Reference proteome</keyword>
<evidence type="ECO:0000313" key="6">
    <source>
        <dbReference type="Proteomes" id="UP001152300"/>
    </source>
</evidence>
<evidence type="ECO:0000256" key="2">
    <source>
        <dbReference type="ARBA" id="ARBA00022771"/>
    </source>
</evidence>
<sequence length="356" mass="40634">MSTTTTPSVTQSKCAQCQAPTQKKCAGCSSQLDDETQAFTYYCNQSCQAKYWKSHMSSCKAHQARKRLYRAGDTLQEIFYRYRHAMFDKKIVKIERKNGKLYIHEGEYPDMTSNLDILHDFPEKLVQNKEDKQAILTFLAAFDAIAWMKDATELLLKGTSKKIEEIVFTTKNTKREVQRVGPAKERDDFVYPNTVFKVTLQSNGGIYILDLSGAQYGYYSPVTPWSQYIDNRVSQIKSCYPLGTAQTQISWINVVPNLTAFAIQMNQGCSRALKMGMEEWESNSMGVLEFLRLPREEFAIQRGMLYFVIQVLLLRSQGHVNEKARKARENPGASSTAVFTPGEFEEGVKEMVQLLM</sequence>
<organism evidence="5 6">
    <name type="scientific">Sclerotinia nivalis</name>
    <dbReference type="NCBI Taxonomy" id="352851"/>
    <lineage>
        <taxon>Eukaryota</taxon>
        <taxon>Fungi</taxon>
        <taxon>Dikarya</taxon>
        <taxon>Ascomycota</taxon>
        <taxon>Pezizomycotina</taxon>
        <taxon>Leotiomycetes</taxon>
        <taxon>Helotiales</taxon>
        <taxon>Sclerotiniaceae</taxon>
        <taxon>Sclerotinia</taxon>
    </lineage>
</organism>
<keyword evidence="3" id="KW-0862">Zinc</keyword>
<evidence type="ECO:0000256" key="1">
    <source>
        <dbReference type="ARBA" id="ARBA00022723"/>
    </source>
</evidence>
<dbReference type="EMBL" id="JAPEIS010000004">
    <property type="protein sequence ID" value="KAJ8067308.1"/>
    <property type="molecule type" value="Genomic_DNA"/>
</dbReference>
<proteinExistence type="predicted"/>
<gene>
    <name evidence="5" type="ORF">OCU04_004663</name>
</gene>
<dbReference type="Proteomes" id="UP001152300">
    <property type="component" value="Unassembled WGS sequence"/>
</dbReference>
<dbReference type="GO" id="GO:0008270">
    <property type="term" value="F:zinc ion binding"/>
    <property type="evidence" value="ECO:0007669"/>
    <property type="project" value="UniProtKB-KW"/>
</dbReference>
<evidence type="ECO:0000259" key="4">
    <source>
        <dbReference type="Pfam" id="PF01753"/>
    </source>
</evidence>
<protein>
    <recommendedName>
        <fullName evidence="4">MYND-type domain-containing protein</fullName>
    </recommendedName>
</protein>
<reference evidence="5" key="1">
    <citation type="submission" date="2022-11" db="EMBL/GenBank/DDBJ databases">
        <title>Genome Resource of Sclerotinia nivalis Strain SnTB1, a Plant Pathogen Isolated from American Ginseng.</title>
        <authorList>
            <person name="Fan S."/>
        </authorList>
    </citation>
    <scope>NUCLEOTIDE SEQUENCE</scope>
    <source>
        <strain evidence="5">SnTB1</strain>
    </source>
</reference>
<keyword evidence="2" id="KW-0863">Zinc-finger</keyword>
<keyword evidence="1" id="KW-0479">Metal-binding</keyword>